<evidence type="ECO:0000256" key="8">
    <source>
        <dbReference type="ARBA" id="ARBA00023015"/>
    </source>
</evidence>
<proteinExistence type="inferred from homology"/>
<keyword evidence="5" id="KW-0479">Metal-binding</keyword>
<dbReference type="InterPro" id="IPR036388">
    <property type="entry name" value="WH-like_DNA-bd_sf"/>
</dbReference>
<keyword evidence="9" id="KW-0238">DNA-binding</keyword>
<keyword evidence="12" id="KW-1185">Reference proteome</keyword>
<dbReference type="Gene3D" id="1.10.10.10">
    <property type="entry name" value="Winged helix-like DNA-binding domain superfamily/Winged helix DNA-binding domain"/>
    <property type="match status" value="1"/>
</dbReference>
<organism evidence="11 12">
    <name type="scientific">Nocardioides lentus</name>
    <dbReference type="NCBI Taxonomy" id="338077"/>
    <lineage>
        <taxon>Bacteria</taxon>
        <taxon>Bacillati</taxon>
        <taxon>Actinomycetota</taxon>
        <taxon>Actinomycetes</taxon>
        <taxon>Propionibacteriales</taxon>
        <taxon>Nocardioidaceae</taxon>
        <taxon>Nocardioides</taxon>
    </lineage>
</organism>
<dbReference type="Proteomes" id="UP001501612">
    <property type="component" value="Unassembled WGS sequence"/>
</dbReference>
<keyword evidence="4" id="KW-0678">Repressor</keyword>
<sequence>MHPVSEHPTPEAVLRSAGLRVTRPRTAVLRALAGAPHSGADAVLGAVRSEAEVSTQAVYDVLNTLTAHGVIRRFQPAGSVARYELRTRDNHHHLVCRGCGSVTDVDCAVGEAPCLDPVEVGPSTAGFVVDEAEVTFWGLCAACGVAAAPAAPARS</sequence>
<name>A0ABP5ABW5_9ACTN</name>
<evidence type="ECO:0000313" key="11">
    <source>
        <dbReference type="EMBL" id="GAA1909763.1"/>
    </source>
</evidence>
<reference evidence="12" key="1">
    <citation type="journal article" date="2019" name="Int. J. Syst. Evol. Microbiol.">
        <title>The Global Catalogue of Microorganisms (GCM) 10K type strain sequencing project: providing services to taxonomists for standard genome sequencing and annotation.</title>
        <authorList>
            <consortium name="The Broad Institute Genomics Platform"/>
            <consortium name="The Broad Institute Genome Sequencing Center for Infectious Disease"/>
            <person name="Wu L."/>
            <person name="Ma J."/>
        </authorList>
    </citation>
    <scope>NUCLEOTIDE SEQUENCE [LARGE SCALE GENOMIC DNA]</scope>
    <source>
        <strain evidence="12">JCM 14046</strain>
    </source>
</reference>
<evidence type="ECO:0000256" key="7">
    <source>
        <dbReference type="ARBA" id="ARBA00023004"/>
    </source>
</evidence>
<evidence type="ECO:0000256" key="3">
    <source>
        <dbReference type="ARBA" id="ARBA00022490"/>
    </source>
</evidence>
<keyword evidence="10" id="KW-0804">Transcription</keyword>
<evidence type="ECO:0000256" key="6">
    <source>
        <dbReference type="ARBA" id="ARBA00022833"/>
    </source>
</evidence>
<dbReference type="InterPro" id="IPR036390">
    <property type="entry name" value="WH_DNA-bd_sf"/>
</dbReference>
<dbReference type="InterPro" id="IPR043135">
    <property type="entry name" value="Fur_C"/>
</dbReference>
<dbReference type="EMBL" id="BAAAMY010000002">
    <property type="protein sequence ID" value="GAA1909763.1"/>
    <property type="molecule type" value="Genomic_DNA"/>
</dbReference>
<dbReference type="PANTHER" id="PTHR33202">
    <property type="entry name" value="ZINC UPTAKE REGULATION PROTEIN"/>
    <property type="match status" value="1"/>
</dbReference>
<comment type="caution">
    <text evidence="11">The sequence shown here is derived from an EMBL/GenBank/DDBJ whole genome shotgun (WGS) entry which is preliminary data.</text>
</comment>
<evidence type="ECO:0000313" key="12">
    <source>
        <dbReference type="Proteomes" id="UP001501612"/>
    </source>
</evidence>
<dbReference type="Gene3D" id="3.30.1490.190">
    <property type="match status" value="1"/>
</dbReference>
<keyword evidence="3" id="KW-0963">Cytoplasm</keyword>
<evidence type="ECO:0000256" key="4">
    <source>
        <dbReference type="ARBA" id="ARBA00022491"/>
    </source>
</evidence>
<keyword evidence="6" id="KW-0862">Zinc</keyword>
<dbReference type="CDD" id="cd07153">
    <property type="entry name" value="Fur_like"/>
    <property type="match status" value="1"/>
</dbReference>
<protein>
    <submittedName>
        <fullName evidence="11">Fur family transcriptional regulator FurA3</fullName>
    </submittedName>
</protein>
<gene>
    <name evidence="11" type="primary">furA3</name>
    <name evidence="11" type="ORF">GCM10009737_08860</name>
</gene>
<keyword evidence="7" id="KW-0408">Iron</keyword>
<evidence type="ECO:0000256" key="10">
    <source>
        <dbReference type="ARBA" id="ARBA00023163"/>
    </source>
</evidence>
<accession>A0ABP5ABW5</accession>
<comment type="similarity">
    <text evidence="2">Belongs to the Fur family.</text>
</comment>
<evidence type="ECO:0000256" key="1">
    <source>
        <dbReference type="ARBA" id="ARBA00004496"/>
    </source>
</evidence>
<dbReference type="PANTHER" id="PTHR33202:SF18">
    <property type="entry name" value="TRANSCRIPTIONAL REGULATOR FURA"/>
    <property type="match status" value="1"/>
</dbReference>
<keyword evidence="8" id="KW-0805">Transcription regulation</keyword>
<comment type="subcellular location">
    <subcellularLocation>
        <location evidence="1">Cytoplasm</location>
    </subcellularLocation>
</comment>
<evidence type="ECO:0000256" key="5">
    <source>
        <dbReference type="ARBA" id="ARBA00022723"/>
    </source>
</evidence>
<dbReference type="SUPFAM" id="SSF46785">
    <property type="entry name" value="Winged helix' DNA-binding domain"/>
    <property type="match status" value="1"/>
</dbReference>
<dbReference type="InterPro" id="IPR002481">
    <property type="entry name" value="FUR"/>
</dbReference>
<evidence type="ECO:0000256" key="9">
    <source>
        <dbReference type="ARBA" id="ARBA00023125"/>
    </source>
</evidence>
<evidence type="ECO:0000256" key="2">
    <source>
        <dbReference type="ARBA" id="ARBA00007957"/>
    </source>
</evidence>
<dbReference type="Pfam" id="PF01475">
    <property type="entry name" value="FUR"/>
    <property type="match status" value="1"/>
</dbReference>